<dbReference type="RefSeq" id="WP_091453181.1">
    <property type="nucleotide sequence ID" value="NZ_FMHU01000001.1"/>
</dbReference>
<accession>A0A1C6RD96</accession>
<evidence type="ECO:0000313" key="1">
    <source>
        <dbReference type="EMBL" id="SCL15066.1"/>
    </source>
</evidence>
<reference evidence="2" key="1">
    <citation type="submission" date="2016-06" db="EMBL/GenBank/DDBJ databases">
        <authorList>
            <person name="Varghese N."/>
        </authorList>
    </citation>
    <scope>NUCLEOTIDE SEQUENCE [LARGE SCALE GENOMIC DNA]</scope>
    <source>
        <strain evidence="2">DSM 46123</strain>
    </source>
</reference>
<proteinExistence type="predicted"/>
<dbReference type="AlphaFoldDB" id="A0A1C6RD96"/>
<dbReference type="Proteomes" id="UP000198906">
    <property type="component" value="Unassembled WGS sequence"/>
</dbReference>
<organism evidence="1 2">
    <name type="scientific">Micromonospora inyonensis</name>
    <dbReference type="NCBI Taxonomy" id="47866"/>
    <lineage>
        <taxon>Bacteria</taxon>
        <taxon>Bacillati</taxon>
        <taxon>Actinomycetota</taxon>
        <taxon>Actinomycetes</taxon>
        <taxon>Micromonosporales</taxon>
        <taxon>Micromonosporaceae</taxon>
        <taxon>Micromonospora</taxon>
    </lineage>
</organism>
<keyword evidence="2" id="KW-1185">Reference proteome</keyword>
<protein>
    <submittedName>
        <fullName evidence="1">Uncharacterized protein</fullName>
    </submittedName>
</protein>
<dbReference type="EMBL" id="FMHU01000001">
    <property type="protein sequence ID" value="SCL15066.1"/>
    <property type="molecule type" value="Genomic_DNA"/>
</dbReference>
<evidence type="ECO:0000313" key="2">
    <source>
        <dbReference type="Proteomes" id="UP000198906"/>
    </source>
</evidence>
<gene>
    <name evidence="1" type="ORF">GA0074694_1038</name>
</gene>
<name>A0A1C6RD96_9ACTN</name>
<dbReference type="STRING" id="47866.GA0074694_1038"/>
<sequence length="91" mass="9034">MVSASAVALTGDDQQIATGPAIYRGYAVRATTAAVVRIWDGTEASGTLLDVVALDVDATAAGWYGGGGIRAGTGVHVEVVSGTVEGSVRIG</sequence>